<evidence type="ECO:0000256" key="1">
    <source>
        <dbReference type="SAM" id="MobiDB-lite"/>
    </source>
</evidence>
<keyword evidence="3" id="KW-1185">Reference proteome</keyword>
<feature type="region of interest" description="Disordered" evidence="1">
    <location>
        <begin position="402"/>
        <end position="472"/>
    </location>
</feature>
<dbReference type="Proteomes" id="UP000770015">
    <property type="component" value="Unassembled WGS sequence"/>
</dbReference>
<organism evidence="2 3">
    <name type="scientific">Plectosphaerella plurivora</name>
    <dbReference type="NCBI Taxonomy" id="936078"/>
    <lineage>
        <taxon>Eukaryota</taxon>
        <taxon>Fungi</taxon>
        <taxon>Dikarya</taxon>
        <taxon>Ascomycota</taxon>
        <taxon>Pezizomycotina</taxon>
        <taxon>Sordariomycetes</taxon>
        <taxon>Hypocreomycetidae</taxon>
        <taxon>Glomerellales</taxon>
        <taxon>Plectosphaerellaceae</taxon>
        <taxon>Plectosphaerella</taxon>
    </lineage>
</organism>
<feature type="compositionally biased region" description="Basic and acidic residues" evidence="1">
    <location>
        <begin position="453"/>
        <end position="466"/>
    </location>
</feature>
<dbReference type="InterPro" id="IPR005024">
    <property type="entry name" value="Snf7_fam"/>
</dbReference>
<dbReference type="PANTHER" id="PTHR22761:SF18">
    <property type="entry name" value="SORTING PROTEIN SNF7 FAMILY PROTEIN, PUTATIVE (AFU_ORTHOLOGUE AFUA_2G16692)-RELATED"/>
    <property type="match status" value="1"/>
</dbReference>
<dbReference type="Pfam" id="PF03357">
    <property type="entry name" value="Snf7"/>
    <property type="match status" value="1"/>
</dbReference>
<comment type="caution">
    <text evidence="2">The sequence shown here is derived from an EMBL/GenBank/DDBJ whole genome shotgun (WGS) entry which is preliminary data.</text>
</comment>
<dbReference type="GO" id="GO:0006900">
    <property type="term" value="P:vesicle budding from membrane"/>
    <property type="evidence" value="ECO:0007669"/>
    <property type="project" value="TreeGrafter"/>
</dbReference>
<dbReference type="GO" id="GO:0000815">
    <property type="term" value="C:ESCRT III complex"/>
    <property type="evidence" value="ECO:0007669"/>
    <property type="project" value="TreeGrafter"/>
</dbReference>
<dbReference type="GO" id="GO:0009898">
    <property type="term" value="C:cytoplasmic side of plasma membrane"/>
    <property type="evidence" value="ECO:0007669"/>
    <property type="project" value="TreeGrafter"/>
</dbReference>
<dbReference type="EMBL" id="JAGSXJ010000033">
    <property type="protein sequence ID" value="KAH6668667.1"/>
    <property type="molecule type" value="Genomic_DNA"/>
</dbReference>
<reference evidence="2" key="1">
    <citation type="journal article" date="2021" name="Nat. Commun.">
        <title>Genetic determinants of endophytism in the Arabidopsis root mycobiome.</title>
        <authorList>
            <person name="Mesny F."/>
            <person name="Miyauchi S."/>
            <person name="Thiergart T."/>
            <person name="Pickel B."/>
            <person name="Atanasova L."/>
            <person name="Karlsson M."/>
            <person name="Huettel B."/>
            <person name="Barry K.W."/>
            <person name="Haridas S."/>
            <person name="Chen C."/>
            <person name="Bauer D."/>
            <person name="Andreopoulos W."/>
            <person name="Pangilinan J."/>
            <person name="LaButti K."/>
            <person name="Riley R."/>
            <person name="Lipzen A."/>
            <person name="Clum A."/>
            <person name="Drula E."/>
            <person name="Henrissat B."/>
            <person name="Kohler A."/>
            <person name="Grigoriev I.V."/>
            <person name="Martin F.M."/>
            <person name="Hacquard S."/>
        </authorList>
    </citation>
    <scope>NUCLEOTIDE SEQUENCE</scope>
    <source>
        <strain evidence="2">MPI-SDFR-AT-0117</strain>
    </source>
</reference>
<dbReference type="GO" id="GO:0005771">
    <property type="term" value="C:multivesicular body"/>
    <property type="evidence" value="ECO:0007669"/>
    <property type="project" value="TreeGrafter"/>
</dbReference>
<evidence type="ECO:0000313" key="2">
    <source>
        <dbReference type="EMBL" id="KAH6668667.1"/>
    </source>
</evidence>
<accession>A0A9P8V359</accession>
<sequence length="472" mass="51805">MSDLAEYLTQNDPSFRRARLPALYSDFRGQQSLNPDGYVANVTAWRSALARLAWDGRLSAPSAPSPRRLVLDTDDSLLAKLQSRQFGRPLALGAVVRDAANNKDLIPVADFLARKDSIYTKVGWSLGSVPWAVASWAARQVGLGGGAGSGGAEDKVPKGSYVVIANVERAADAVAEKMADVNTASRFDRTYTRAHFEREFTTGLPAEKAPPLSGPDTDVLVRFLQRDRNLVVSDGRILRLKTPSDDTEEDTITEEDVTVAELRVLVEDLAHQNNLLAKRVEDLATQAKEAVGRRNNAAAMALLRQKKTTETMLTRRAAALHQMEDLAGRIQQARDQVQLVRVLEGSAGVLKQLNAEVGGVERVEGVMDTLREQMTETEELGRILASASEDAIDDEEVDAELAEMERAETERREAEARKEREEAEKKEAEATRQRLEEAGPVPADGRTTPTTEAADKLTRMSLDERTQPLPAN</sequence>
<dbReference type="AlphaFoldDB" id="A0A9P8V359"/>
<protein>
    <submittedName>
        <fullName evidence="2">SNF7 family protein</fullName>
    </submittedName>
</protein>
<dbReference type="GO" id="GO:0032511">
    <property type="term" value="P:late endosome to vacuole transport via multivesicular body sorting pathway"/>
    <property type="evidence" value="ECO:0007669"/>
    <property type="project" value="TreeGrafter"/>
</dbReference>
<proteinExistence type="predicted"/>
<feature type="compositionally biased region" description="Basic and acidic residues" evidence="1">
    <location>
        <begin position="403"/>
        <end position="437"/>
    </location>
</feature>
<dbReference type="OrthoDB" id="10250120at2759"/>
<dbReference type="PANTHER" id="PTHR22761">
    <property type="entry name" value="CHARGED MULTIVESICULAR BODY PROTEIN"/>
    <property type="match status" value="1"/>
</dbReference>
<gene>
    <name evidence="2" type="ORF">F5X68DRAFT_216607</name>
</gene>
<dbReference type="Gene3D" id="6.10.140.1230">
    <property type="match status" value="1"/>
</dbReference>
<evidence type="ECO:0000313" key="3">
    <source>
        <dbReference type="Proteomes" id="UP000770015"/>
    </source>
</evidence>
<name>A0A9P8V359_9PEZI</name>